<dbReference type="NCBIfam" id="TIGR02595">
    <property type="entry name" value="PEP_CTERM"/>
    <property type="match status" value="1"/>
</dbReference>
<accession>A0A3A4RBB9</accession>
<sequence length="52" mass="5584">MRRLIDNCNCRALTCSTMIITIDEAASAVPEPATIILIGSGIIALLRRKAGR</sequence>
<dbReference type="AlphaFoldDB" id="A0A3A4RBB9"/>
<reference evidence="2 3" key="1">
    <citation type="journal article" date="2017" name="ISME J.">
        <title>Energy and carbon metabolisms in a deep terrestrial subsurface fluid microbial community.</title>
        <authorList>
            <person name="Momper L."/>
            <person name="Jungbluth S.P."/>
            <person name="Lee M.D."/>
            <person name="Amend J.P."/>
        </authorList>
    </citation>
    <scope>NUCLEOTIDE SEQUENCE [LARGE SCALE GENOMIC DNA]</scope>
    <source>
        <strain evidence="2">SURF_26</strain>
    </source>
</reference>
<evidence type="ECO:0000313" key="3">
    <source>
        <dbReference type="Proteomes" id="UP000266426"/>
    </source>
</evidence>
<evidence type="ECO:0000259" key="1">
    <source>
        <dbReference type="Pfam" id="PF07589"/>
    </source>
</evidence>
<dbReference type="EMBL" id="QZJZ01000060">
    <property type="protein sequence ID" value="RJP58841.1"/>
    <property type="molecule type" value="Genomic_DNA"/>
</dbReference>
<dbReference type="Proteomes" id="UP000266426">
    <property type="component" value="Unassembled WGS sequence"/>
</dbReference>
<organism evidence="2 3">
    <name type="scientific">Candidatus Auribacter fodinae</name>
    <dbReference type="NCBI Taxonomy" id="2093366"/>
    <lineage>
        <taxon>Bacteria</taxon>
        <taxon>Pseudomonadati</taxon>
        <taxon>Candidatus Auribacterota</taxon>
        <taxon>Candidatus Auribacteria</taxon>
        <taxon>Candidatus Auribacterales</taxon>
        <taxon>Candidatus Auribacteraceae</taxon>
        <taxon>Candidatus Auribacter</taxon>
    </lineage>
</organism>
<dbReference type="Pfam" id="PF07589">
    <property type="entry name" value="PEP-CTERM"/>
    <property type="match status" value="1"/>
</dbReference>
<evidence type="ECO:0000313" key="2">
    <source>
        <dbReference type="EMBL" id="RJP58841.1"/>
    </source>
</evidence>
<gene>
    <name evidence="2" type="ORF">C4541_07315</name>
</gene>
<dbReference type="InterPro" id="IPR013424">
    <property type="entry name" value="Ice-binding_C"/>
</dbReference>
<feature type="domain" description="Ice-binding protein C-terminal" evidence="1">
    <location>
        <begin position="28"/>
        <end position="49"/>
    </location>
</feature>
<protein>
    <submittedName>
        <fullName evidence="2">PEP-CTERM sorting domain-containing protein</fullName>
    </submittedName>
</protein>
<name>A0A3A4RBB9_9BACT</name>
<proteinExistence type="predicted"/>
<comment type="caution">
    <text evidence="2">The sequence shown here is derived from an EMBL/GenBank/DDBJ whole genome shotgun (WGS) entry which is preliminary data.</text>
</comment>